<accession>A0A370H4N5</accession>
<proteinExistence type="predicted"/>
<evidence type="ECO:0000256" key="1">
    <source>
        <dbReference type="SAM" id="MobiDB-lite"/>
    </source>
</evidence>
<evidence type="ECO:0000259" key="3">
    <source>
        <dbReference type="Pfam" id="PF08940"/>
    </source>
</evidence>
<dbReference type="Proteomes" id="UP000255355">
    <property type="component" value="Unassembled WGS sequence"/>
</dbReference>
<dbReference type="STRING" id="1210089.GCA_001613165_04781"/>
<feature type="domain" description="DUF1918" evidence="3">
    <location>
        <begin position="1"/>
        <end position="56"/>
    </location>
</feature>
<feature type="region of interest" description="Disordered" evidence="1">
    <location>
        <begin position="44"/>
        <end position="83"/>
    </location>
</feature>
<keyword evidence="2" id="KW-0812">Transmembrane</keyword>
<dbReference type="Gene3D" id="2.30.30.440">
    <property type="entry name" value="Domain of unknown function DUF1918"/>
    <property type="match status" value="1"/>
</dbReference>
<dbReference type="OrthoDB" id="4828144at2"/>
<dbReference type="SUPFAM" id="SSF50118">
    <property type="entry name" value="Cell growth inhibitor/plasmid maintenance toxic component"/>
    <property type="match status" value="1"/>
</dbReference>
<dbReference type="RefSeq" id="WP_084519948.1">
    <property type="nucleotide sequence ID" value="NZ_QQAZ01000005.1"/>
</dbReference>
<dbReference type="AlphaFoldDB" id="A0A370H4N5"/>
<name>A0A370H4N5_9NOCA</name>
<dbReference type="Pfam" id="PF08940">
    <property type="entry name" value="DUF1918"/>
    <property type="match status" value="1"/>
</dbReference>
<dbReference type="EMBL" id="QQAZ01000005">
    <property type="protein sequence ID" value="RDI51143.1"/>
    <property type="molecule type" value="Genomic_DNA"/>
</dbReference>
<keyword evidence="5" id="KW-1185">Reference proteome</keyword>
<keyword evidence="2" id="KW-1133">Transmembrane helix</keyword>
<protein>
    <submittedName>
        <fullName evidence="4">Uncharacterized protein DUF1918</fullName>
    </submittedName>
</protein>
<organism evidence="4 5">
    <name type="scientific">Nocardia mexicana</name>
    <dbReference type="NCBI Taxonomy" id="279262"/>
    <lineage>
        <taxon>Bacteria</taxon>
        <taxon>Bacillati</taxon>
        <taxon>Actinomycetota</taxon>
        <taxon>Actinomycetes</taxon>
        <taxon>Mycobacteriales</taxon>
        <taxon>Nocardiaceae</taxon>
        <taxon>Nocardia</taxon>
    </lineage>
</organism>
<evidence type="ECO:0000313" key="5">
    <source>
        <dbReference type="Proteomes" id="UP000255355"/>
    </source>
</evidence>
<evidence type="ECO:0000313" key="4">
    <source>
        <dbReference type="EMBL" id="RDI51143.1"/>
    </source>
</evidence>
<gene>
    <name evidence="4" type="ORF">DFR68_105621</name>
</gene>
<comment type="caution">
    <text evidence="4">The sequence shown here is derived from an EMBL/GenBank/DDBJ whole genome shotgun (WGS) entry which is preliminary data.</text>
</comment>
<evidence type="ECO:0000256" key="2">
    <source>
        <dbReference type="SAM" id="Phobius"/>
    </source>
</evidence>
<sequence>MRAKPGDWLVVVGRAVGGAVRHGLIEEVRGADGGPPFLVHWSDNGPHALTFPGPDSTSSPPRNCTPRSSPPKRDSCRHTKVRHGEAERIPMDAMWLIPLIAVASCVIIVVGFITGFPKQ</sequence>
<dbReference type="InterPro" id="IPR015035">
    <property type="entry name" value="DUF1918"/>
</dbReference>
<feature type="compositionally biased region" description="Basic and acidic residues" evidence="1">
    <location>
        <begin position="71"/>
        <end position="83"/>
    </location>
</feature>
<keyword evidence="2" id="KW-0472">Membrane</keyword>
<feature type="compositionally biased region" description="Polar residues" evidence="1">
    <location>
        <begin position="55"/>
        <end position="67"/>
    </location>
</feature>
<feature type="transmembrane region" description="Helical" evidence="2">
    <location>
        <begin position="95"/>
        <end position="116"/>
    </location>
</feature>
<reference evidence="4 5" key="1">
    <citation type="submission" date="2018-07" db="EMBL/GenBank/DDBJ databases">
        <title>Genomic Encyclopedia of Type Strains, Phase IV (KMG-IV): sequencing the most valuable type-strain genomes for metagenomic binning, comparative biology and taxonomic classification.</title>
        <authorList>
            <person name="Goeker M."/>
        </authorList>
    </citation>
    <scope>NUCLEOTIDE SEQUENCE [LARGE SCALE GENOMIC DNA]</scope>
    <source>
        <strain evidence="4 5">DSM 44952</strain>
    </source>
</reference>